<proteinExistence type="predicted"/>
<feature type="compositionally biased region" description="Polar residues" evidence="1">
    <location>
        <begin position="64"/>
        <end position="73"/>
    </location>
</feature>
<evidence type="ECO:0000313" key="2">
    <source>
        <dbReference type="EMBL" id="CAG6515608.1"/>
    </source>
</evidence>
<name>A0A8D8GQC7_CULPI</name>
<evidence type="ECO:0000256" key="1">
    <source>
        <dbReference type="SAM" id="MobiDB-lite"/>
    </source>
</evidence>
<dbReference type="EMBL" id="HBUE01277508">
    <property type="protein sequence ID" value="CAG6567107.1"/>
    <property type="molecule type" value="Transcribed_RNA"/>
</dbReference>
<accession>A0A8D8GQC7</accession>
<dbReference type="EMBL" id="HBUE01172054">
    <property type="protein sequence ID" value="CAG6515608.1"/>
    <property type="molecule type" value="Transcribed_RNA"/>
</dbReference>
<protein>
    <submittedName>
        <fullName evidence="2">(northern house mosquito) hypothetical protein</fullName>
    </submittedName>
</protein>
<sequence length="107" mass="11789">MPPWVRASIDTCSASVTRPTPTTSHCLASLRIRRTPQSTTTSFPPVRCRRLPCWPEDLVRSSRTDTASGTTFRKGSWAASSRATSRTATGSSLCSVCARRTRTLRRC</sequence>
<feature type="region of interest" description="Disordered" evidence="1">
    <location>
        <begin position="64"/>
        <end position="86"/>
    </location>
</feature>
<organism evidence="2">
    <name type="scientific">Culex pipiens</name>
    <name type="common">House mosquito</name>
    <dbReference type="NCBI Taxonomy" id="7175"/>
    <lineage>
        <taxon>Eukaryota</taxon>
        <taxon>Metazoa</taxon>
        <taxon>Ecdysozoa</taxon>
        <taxon>Arthropoda</taxon>
        <taxon>Hexapoda</taxon>
        <taxon>Insecta</taxon>
        <taxon>Pterygota</taxon>
        <taxon>Neoptera</taxon>
        <taxon>Endopterygota</taxon>
        <taxon>Diptera</taxon>
        <taxon>Nematocera</taxon>
        <taxon>Culicoidea</taxon>
        <taxon>Culicidae</taxon>
        <taxon>Culicinae</taxon>
        <taxon>Culicini</taxon>
        <taxon>Culex</taxon>
        <taxon>Culex</taxon>
    </lineage>
</organism>
<feature type="compositionally biased region" description="Low complexity" evidence="1">
    <location>
        <begin position="75"/>
        <end position="86"/>
    </location>
</feature>
<dbReference type="AlphaFoldDB" id="A0A8D8GQC7"/>
<reference evidence="2" key="1">
    <citation type="submission" date="2021-05" db="EMBL/GenBank/DDBJ databases">
        <authorList>
            <person name="Alioto T."/>
            <person name="Alioto T."/>
            <person name="Gomez Garrido J."/>
        </authorList>
    </citation>
    <scope>NUCLEOTIDE SEQUENCE</scope>
</reference>